<keyword evidence="1" id="KW-0812">Transmembrane</keyword>
<gene>
    <name evidence="2" type="ORF">DCMF_06165</name>
</gene>
<evidence type="ECO:0000256" key="1">
    <source>
        <dbReference type="SAM" id="Phobius"/>
    </source>
</evidence>
<dbReference type="EMBL" id="CP017634">
    <property type="protein sequence ID" value="ATW24425.1"/>
    <property type="molecule type" value="Genomic_DNA"/>
</dbReference>
<feature type="transmembrane region" description="Helical" evidence="1">
    <location>
        <begin position="140"/>
        <end position="160"/>
    </location>
</feature>
<keyword evidence="1" id="KW-1133">Transmembrane helix</keyword>
<dbReference type="RefSeq" id="WP_148133616.1">
    <property type="nucleotide sequence ID" value="NZ_CP017634.1"/>
</dbReference>
<dbReference type="InterPro" id="IPR007820">
    <property type="entry name" value="AbrB_fam"/>
</dbReference>
<dbReference type="Pfam" id="PF05145">
    <property type="entry name" value="AbrB"/>
    <property type="match status" value="1"/>
</dbReference>
<proteinExistence type="predicted"/>
<dbReference type="InterPro" id="IPR017516">
    <property type="entry name" value="AbrB_dup"/>
</dbReference>
<protein>
    <recommendedName>
        <fullName evidence="4">AbrB family transcriptional regulator</fullName>
    </recommendedName>
</protein>
<feature type="transmembrane region" description="Helical" evidence="1">
    <location>
        <begin position="44"/>
        <end position="65"/>
    </location>
</feature>
<dbReference type="PANTHER" id="PTHR38457">
    <property type="entry name" value="REGULATOR ABRB-RELATED"/>
    <property type="match status" value="1"/>
</dbReference>
<organism evidence="2 3">
    <name type="scientific">Formimonas warabiya</name>
    <dbReference type="NCBI Taxonomy" id="1761012"/>
    <lineage>
        <taxon>Bacteria</taxon>
        <taxon>Bacillati</taxon>
        <taxon>Bacillota</taxon>
        <taxon>Clostridia</taxon>
        <taxon>Eubacteriales</taxon>
        <taxon>Peptococcaceae</taxon>
        <taxon>Candidatus Formimonas</taxon>
    </lineage>
</organism>
<dbReference type="PANTHER" id="PTHR38457:SF1">
    <property type="entry name" value="REGULATOR ABRB-RELATED"/>
    <property type="match status" value="1"/>
</dbReference>
<feature type="transmembrane region" description="Helical" evidence="1">
    <location>
        <begin position="85"/>
        <end position="106"/>
    </location>
</feature>
<evidence type="ECO:0000313" key="2">
    <source>
        <dbReference type="EMBL" id="ATW24425.1"/>
    </source>
</evidence>
<dbReference type="AlphaFoldDB" id="A0A3G1KQM7"/>
<dbReference type="NCBIfam" id="TIGR03082">
    <property type="entry name" value="Gneg_AbrB_dup"/>
    <property type="match status" value="1"/>
</dbReference>
<keyword evidence="1" id="KW-0472">Membrane</keyword>
<evidence type="ECO:0000313" key="3">
    <source>
        <dbReference type="Proteomes" id="UP000323521"/>
    </source>
</evidence>
<dbReference type="GO" id="GO:0010468">
    <property type="term" value="P:regulation of gene expression"/>
    <property type="evidence" value="ECO:0007669"/>
    <property type="project" value="InterPro"/>
</dbReference>
<dbReference type="GO" id="GO:0016020">
    <property type="term" value="C:membrane"/>
    <property type="evidence" value="ECO:0007669"/>
    <property type="project" value="InterPro"/>
</dbReference>
<sequence>METKLLWLIAAGFLGGYLGRYSRIPGGVLLGSMVVTSWANAKGVHLSDLPFAYVLSLQVLAGALVGEKVTGRILKDMKEMMLPVFFLLTVVMASVLIVMMILYRVFGWDYITAWLSSSPGRMQDMIVLAGSLKADGAKVATVHLLRHLSVVFLTPLILLISKKAGAKQAKALNK</sequence>
<accession>A0A3G1KQM7</accession>
<dbReference type="Proteomes" id="UP000323521">
    <property type="component" value="Chromosome"/>
</dbReference>
<dbReference type="OrthoDB" id="5460360at2"/>
<keyword evidence="3" id="KW-1185">Reference proteome</keyword>
<evidence type="ECO:0008006" key="4">
    <source>
        <dbReference type="Google" id="ProtNLM"/>
    </source>
</evidence>
<name>A0A3G1KQM7_FORW1</name>
<dbReference type="KEGG" id="fwa:DCMF_06165"/>
<reference evidence="2 3" key="1">
    <citation type="submission" date="2016-10" db="EMBL/GenBank/DDBJ databases">
        <title>Complete Genome Sequence of Peptococcaceae strain DCMF.</title>
        <authorList>
            <person name="Edwards R.J."/>
            <person name="Holland S.I."/>
            <person name="Deshpande N.P."/>
            <person name="Wong Y.K."/>
            <person name="Ertan H."/>
            <person name="Manefield M."/>
            <person name="Russell T.L."/>
            <person name="Lee M.J."/>
        </authorList>
    </citation>
    <scope>NUCLEOTIDE SEQUENCE [LARGE SCALE GENOMIC DNA]</scope>
    <source>
        <strain evidence="2 3">DCMF</strain>
    </source>
</reference>